<dbReference type="AlphaFoldDB" id="A0A6C0LVQ2"/>
<feature type="transmembrane region" description="Helical" evidence="1">
    <location>
        <begin position="9"/>
        <end position="27"/>
    </location>
</feature>
<keyword evidence="1" id="KW-0812">Transmembrane</keyword>
<reference evidence="3" key="1">
    <citation type="journal article" date="2020" name="Nature">
        <title>Giant virus diversity and host interactions through global metagenomics.</title>
        <authorList>
            <person name="Schulz F."/>
            <person name="Roux S."/>
            <person name="Paez-Espino D."/>
            <person name="Jungbluth S."/>
            <person name="Walsh D.A."/>
            <person name="Denef V.J."/>
            <person name="McMahon K.D."/>
            <person name="Konstantinidis K.T."/>
            <person name="Eloe-Fadrosh E.A."/>
            <person name="Kyrpides N.C."/>
            <person name="Woyke T."/>
        </authorList>
    </citation>
    <scope>NUCLEOTIDE SEQUENCE</scope>
    <source>
        <strain evidence="3">GVMAG-S-1017244-22</strain>
    </source>
</reference>
<evidence type="ECO:0000313" key="3">
    <source>
        <dbReference type="EMBL" id="QHU34707.1"/>
    </source>
</evidence>
<evidence type="ECO:0000256" key="1">
    <source>
        <dbReference type="SAM" id="Phobius"/>
    </source>
</evidence>
<sequence length="260" mass="29808">MYSFIFDQTYINLMILIMIVFLVMFLWRKIIILEGNFFILEKRVNLIKKDVREDSFSKNFEKSETIMNEIFKDYCPANACKSSGCFPSVDDNECIKSTKITSNNLHINEDMVKYISSQTPDDINDNTEKIQEIEEITFTNKANIVKADNTIDGNNTIDVDNTVEDIDKMVNSIISSSEEYEGKVTTEQTGLNDKGDHELDNISITSDITFTSDDKKNDGALHKKYSKMSLDKLKELCNTNDINIDGTKNQLIARLIENRK</sequence>
<dbReference type="InterPro" id="IPR003034">
    <property type="entry name" value="SAP_dom"/>
</dbReference>
<organism evidence="3">
    <name type="scientific">viral metagenome</name>
    <dbReference type="NCBI Taxonomy" id="1070528"/>
    <lineage>
        <taxon>unclassified sequences</taxon>
        <taxon>metagenomes</taxon>
        <taxon>organismal metagenomes</taxon>
    </lineage>
</organism>
<dbReference type="Gene3D" id="1.10.720.30">
    <property type="entry name" value="SAP domain"/>
    <property type="match status" value="1"/>
</dbReference>
<proteinExistence type="predicted"/>
<dbReference type="InterPro" id="IPR036361">
    <property type="entry name" value="SAP_dom_sf"/>
</dbReference>
<dbReference type="Pfam" id="PF02037">
    <property type="entry name" value="SAP"/>
    <property type="match status" value="1"/>
</dbReference>
<evidence type="ECO:0000259" key="2">
    <source>
        <dbReference type="Pfam" id="PF02037"/>
    </source>
</evidence>
<dbReference type="SUPFAM" id="SSF68906">
    <property type="entry name" value="SAP domain"/>
    <property type="match status" value="1"/>
</dbReference>
<accession>A0A6C0LVQ2</accession>
<keyword evidence="1" id="KW-0472">Membrane</keyword>
<keyword evidence="1" id="KW-1133">Transmembrane helix</keyword>
<dbReference type="EMBL" id="MN740580">
    <property type="protein sequence ID" value="QHU34707.1"/>
    <property type="molecule type" value="Genomic_DNA"/>
</dbReference>
<name>A0A6C0LVQ2_9ZZZZ</name>
<feature type="domain" description="SAP" evidence="2">
    <location>
        <begin position="225"/>
        <end position="258"/>
    </location>
</feature>
<protein>
    <recommendedName>
        <fullName evidence="2">SAP domain-containing protein</fullName>
    </recommendedName>
</protein>